<dbReference type="Gene3D" id="1.10.3720.10">
    <property type="entry name" value="MetI-like"/>
    <property type="match status" value="1"/>
</dbReference>
<dbReference type="GO" id="GO:0005886">
    <property type="term" value="C:plasma membrane"/>
    <property type="evidence" value="ECO:0007669"/>
    <property type="project" value="UniProtKB-SubCell"/>
</dbReference>
<keyword evidence="10" id="KW-1185">Reference proteome</keyword>
<keyword evidence="9" id="KW-0240">DNA-directed RNA polymerase</keyword>
<keyword evidence="5 7" id="KW-1133">Transmembrane helix</keyword>
<reference evidence="9" key="2">
    <citation type="submission" date="2020-09" db="EMBL/GenBank/DDBJ databases">
        <authorList>
            <person name="Sun Q."/>
            <person name="Kim S."/>
        </authorList>
    </citation>
    <scope>NUCLEOTIDE SEQUENCE</scope>
    <source>
        <strain evidence="9">KCTC 32296</strain>
    </source>
</reference>
<evidence type="ECO:0000256" key="3">
    <source>
        <dbReference type="ARBA" id="ARBA00022475"/>
    </source>
</evidence>
<dbReference type="GO" id="GO:0055085">
    <property type="term" value="P:transmembrane transport"/>
    <property type="evidence" value="ECO:0007669"/>
    <property type="project" value="InterPro"/>
</dbReference>
<dbReference type="InterPro" id="IPR000515">
    <property type="entry name" value="MetI-like"/>
</dbReference>
<accession>A0A918USL6</accession>
<evidence type="ECO:0000256" key="7">
    <source>
        <dbReference type="RuleBase" id="RU363032"/>
    </source>
</evidence>
<name>A0A918USL6_9CAUL</name>
<feature type="domain" description="ABC transmembrane type-1" evidence="8">
    <location>
        <begin position="91"/>
        <end position="280"/>
    </location>
</feature>
<dbReference type="SUPFAM" id="SSF161098">
    <property type="entry name" value="MetI-like"/>
    <property type="match status" value="1"/>
</dbReference>
<reference evidence="9" key="1">
    <citation type="journal article" date="2014" name="Int. J. Syst. Evol. Microbiol.">
        <title>Complete genome sequence of Corynebacterium casei LMG S-19264T (=DSM 44701T), isolated from a smear-ripened cheese.</title>
        <authorList>
            <consortium name="US DOE Joint Genome Institute (JGI-PGF)"/>
            <person name="Walter F."/>
            <person name="Albersmeier A."/>
            <person name="Kalinowski J."/>
            <person name="Ruckert C."/>
        </authorList>
    </citation>
    <scope>NUCLEOTIDE SEQUENCE</scope>
    <source>
        <strain evidence="9">KCTC 32296</strain>
    </source>
</reference>
<dbReference type="CDD" id="cd06261">
    <property type="entry name" value="TM_PBP2"/>
    <property type="match status" value="1"/>
</dbReference>
<dbReference type="EMBL" id="BMZB01000001">
    <property type="protein sequence ID" value="GGZ31117.1"/>
    <property type="molecule type" value="Genomic_DNA"/>
</dbReference>
<keyword evidence="6 7" id="KW-0472">Membrane</keyword>
<keyword evidence="9" id="KW-0804">Transcription</keyword>
<feature type="transmembrane region" description="Helical" evidence="7">
    <location>
        <begin position="258"/>
        <end position="280"/>
    </location>
</feature>
<feature type="transmembrane region" description="Helical" evidence="7">
    <location>
        <begin position="141"/>
        <end position="166"/>
    </location>
</feature>
<organism evidence="9 10">
    <name type="scientific">Asticcacaulis endophyticus</name>
    <dbReference type="NCBI Taxonomy" id="1395890"/>
    <lineage>
        <taxon>Bacteria</taxon>
        <taxon>Pseudomonadati</taxon>
        <taxon>Pseudomonadota</taxon>
        <taxon>Alphaproteobacteria</taxon>
        <taxon>Caulobacterales</taxon>
        <taxon>Caulobacteraceae</taxon>
        <taxon>Asticcacaulis</taxon>
    </lineage>
</organism>
<comment type="subcellular location">
    <subcellularLocation>
        <location evidence="1 7">Cell membrane</location>
        <topology evidence="1 7">Multi-pass membrane protein</topology>
    </subcellularLocation>
</comment>
<dbReference type="GO" id="GO:0000428">
    <property type="term" value="C:DNA-directed RNA polymerase complex"/>
    <property type="evidence" value="ECO:0007669"/>
    <property type="project" value="UniProtKB-KW"/>
</dbReference>
<feature type="transmembrane region" description="Helical" evidence="7">
    <location>
        <begin position="33"/>
        <end position="51"/>
    </location>
</feature>
<protein>
    <submittedName>
        <fullName evidence="9">DNA-directed RNA polymerase subunit alpha</fullName>
    </submittedName>
</protein>
<evidence type="ECO:0000256" key="5">
    <source>
        <dbReference type="ARBA" id="ARBA00022989"/>
    </source>
</evidence>
<keyword evidence="2 7" id="KW-0813">Transport</keyword>
<dbReference type="RefSeq" id="WP_189485923.1">
    <property type="nucleotide sequence ID" value="NZ_BMZB01000001.1"/>
</dbReference>
<evidence type="ECO:0000259" key="8">
    <source>
        <dbReference type="PROSITE" id="PS50928"/>
    </source>
</evidence>
<dbReference type="PROSITE" id="PS50928">
    <property type="entry name" value="ABC_TM1"/>
    <property type="match status" value="1"/>
</dbReference>
<dbReference type="AlphaFoldDB" id="A0A918USL6"/>
<dbReference type="InterPro" id="IPR050366">
    <property type="entry name" value="BP-dependent_transpt_permease"/>
</dbReference>
<dbReference type="InterPro" id="IPR035906">
    <property type="entry name" value="MetI-like_sf"/>
</dbReference>
<sequence length="293" mass="31238">MRKSYSLDAEALPQDGLAVAERAWKSLSISGRVGLVLVIFWLFIAVFGAFLSPYSPSAFVADDVFLPMSATHWLGSDYLGRDTLSRVLSGTRYTVGLAFFGALLASATGTFLALYAAVSQGVLDEVISRLMDTLISIPSKIFALVLVAVFGASLPLLLLTAAIIYLPGSYRIARALAVNLNSMDYVEVARVRGERKLYIVFHEILPNMLNPMMADFGLRFVFVVLLLSGMSFLGLGVQPPAADLGSLVRENMSGLQDIAPAILAPAIAIATLTIGVNLLIDALPQSGNGKGGH</sequence>
<dbReference type="Pfam" id="PF00528">
    <property type="entry name" value="BPD_transp_1"/>
    <property type="match status" value="1"/>
</dbReference>
<feature type="transmembrane region" description="Helical" evidence="7">
    <location>
        <begin position="95"/>
        <end position="118"/>
    </location>
</feature>
<dbReference type="Proteomes" id="UP000662572">
    <property type="component" value="Unassembled WGS sequence"/>
</dbReference>
<comment type="similarity">
    <text evidence="7">Belongs to the binding-protein-dependent transport system permease family.</text>
</comment>
<evidence type="ECO:0000313" key="10">
    <source>
        <dbReference type="Proteomes" id="UP000662572"/>
    </source>
</evidence>
<dbReference type="PANTHER" id="PTHR43386:SF25">
    <property type="entry name" value="PEPTIDE ABC TRANSPORTER PERMEASE PROTEIN"/>
    <property type="match status" value="1"/>
</dbReference>
<keyword evidence="4 7" id="KW-0812">Transmembrane</keyword>
<evidence type="ECO:0000256" key="4">
    <source>
        <dbReference type="ARBA" id="ARBA00022692"/>
    </source>
</evidence>
<feature type="transmembrane region" description="Helical" evidence="7">
    <location>
        <begin position="216"/>
        <end position="238"/>
    </location>
</feature>
<evidence type="ECO:0000256" key="1">
    <source>
        <dbReference type="ARBA" id="ARBA00004651"/>
    </source>
</evidence>
<gene>
    <name evidence="9" type="ORF">GCM10011273_17070</name>
</gene>
<keyword evidence="3" id="KW-1003">Cell membrane</keyword>
<evidence type="ECO:0000256" key="2">
    <source>
        <dbReference type="ARBA" id="ARBA00022448"/>
    </source>
</evidence>
<dbReference type="PANTHER" id="PTHR43386">
    <property type="entry name" value="OLIGOPEPTIDE TRANSPORT SYSTEM PERMEASE PROTEIN APPC"/>
    <property type="match status" value="1"/>
</dbReference>
<evidence type="ECO:0000256" key="6">
    <source>
        <dbReference type="ARBA" id="ARBA00023136"/>
    </source>
</evidence>
<proteinExistence type="inferred from homology"/>
<comment type="caution">
    <text evidence="9">The sequence shown here is derived from an EMBL/GenBank/DDBJ whole genome shotgun (WGS) entry which is preliminary data.</text>
</comment>
<evidence type="ECO:0000313" key="9">
    <source>
        <dbReference type="EMBL" id="GGZ31117.1"/>
    </source>
</evidence>